<dbReference type="Pfam" id="PF00528">
    <property type="entry name" value="BPD_transp_1"/>
    <property type="match status" value="1"/>
</dbReference>
<feature type="transmembrane region" description="Helical" evidence="7">
    <location>
        <begin position="256"/>
        <end position="282"/>
    </location>
</feature>
<evidence type="ECO:0000259" key="8">
    <source>
        <dbReference type="PROSITE" id="PS50928"/>
    </source>
</evidence>
<feature type="transmembrane region" description="Helical" evidence="7">
    <location>
        <begin position="115"/>
        <end position="136"/>
    </location>
</feature>
<keyword evidence="10" id="KW-1185">Reference proteome</keyword>
<dbReference type="PANTHER" id="PTHR43163:SF6">
    <property type="entry name" value="DIPEPTIDE TRANSPORT SYSTEM PERMEASE PROTEIN DPPB-RELATED"/>
    <property type="match status" value="1"/>
</dbReference>
<keyword evidence="6 7" id="KW-0472">Membrane</keyword>
<keyword evidence="3" id="KW-1003">Cell membrane</keyword>
<dbReference type="EMBL" id="JBIHMM010000001">
    <property type="protein sequence ID" value="MFH0253161.1"/>
    <property type="molecule type" value="Genomic_DNA"/>
</dbReference>
<evidence type="ECO:0000256" key="7">
    <source>
        <dbReference type="RuleBase" id="RU363032"/>
    </source>
</evidence>
<feature type="transmembrane region" description="Helical" evidence="7">
    <location>
        <begin position="148"/>
        <end position="172"/>
    </location>
</feature>
<evidence type="ECO:0000256" key="5">
    <source>
        <dbReference type="ARBA" id="ARBA00022989"/>
    </source>
</evidence>
<comment type="subcellular location">
    <subcellularLocation>
        <location evidence="1 7">Cell membrane</location>
        <topology evidence="1 7">Multi-pass membrane protein</topology>
    </subcellularLocation>
</comment>
<dbReference type="PANTHER" id="PTHR43163">
    <property type="entry name" value="DIPEPTIDE TRANSPORT SYSTEM PERMEASE PROTEIN DPPB-RELATED"/>
    <property type="match status" value="1"/>
</dbReference>
<dbReference type="CDD" id="cd06261">
    <property type="entry name" value="TM_PBP2"/>
    <property type="match status" value="1"/>
</dbReference>
<keyword evidence="2 7" id="KW-0813">Transport</keyword>
<dbReference type="SUPFAM" id="SSF161098">
    <property type="entry name" value="MetI-like"/>
    <property type="match status" value="1"/>
</dbReference>
<dbReference type="InterPro" id="IPR000515">
    <property type="entry name" value="MetI-like"/>
</dbReference>
<feature type="domain" description="ABC transmembrane type-1" evidence="8">
    <location>
        <begin position="112"/>
        <end position="325"/>
    </location>
</feature>
<dbReference type="InterPro" id="IPR045621">
    <property type="entry name" value="BPD_transp_1_N"/>
</dbReference>
<dbReference type="RefSeq" id="WP_377168223.1">
    <property type="nucleotide sequence ID" value="NZ_JBHTJC010000001.1"/>
</dbReference>
<evidence type="ECO:0000256" key="4">
    <source>
        <dbReference type="ARBA" id="ARBA00022692"/>
    </source>
</evidence>
<evidence type="ECO:0000256" key="6">
    <source>
        <dbReference type="ARBA" id="ARBA00023136"/>
    </source>
</evidence>
<evidence type="ECO:0000313" key="9">
    <source>
        <dbReference type="EMBL" id="MFH0253161.1"/>
    </source>
</evidence>
<dbReference type="InterPro" id="IPR035906">
    <property type="entry name" value="MetI-like_sf"/>
</dbReference>
<dbReference type="Pfam" id="PF19300">
    <property type="entry name" value="BPD_transp_1_N"/>
    <property type="match status" value="1"/>
</dbReference>
<comment type="caution">
    <text evidence="9">The sequence shown here is derived from an EMBL/GenBank/DDBJ whole genome shotgun (WGS) entry which is preliminary data.</text>
</comment>
<comment type="similarity">
    <text evidence="7">Belongs to the binding-protein-dependent transport system permease family.</text>
</comment>
<feature type="transmembrane region" description="Helical" evidence="7">
    <location>
        <begin position="192"/>
        <end position="211"/>
    </location>
</feature>
<evidence type="ECO:0000313" key="10">
    <source>
        <dbReference type="Proteomes" id="UP001607157"/>
    </source>
</evidence>
<keyword evidence="4 7" id="KW-0812">Transmembrane</keyword>
<name>A0ABW7I5T8_9RHOB</name>
<reference evidence="9 10" key="1">
    <citation type="submission" date="2024-10" db="EMBL/GenBank/DDBJ databases">
        <authorList>
            <person name="Yang X.-N."/>
        </authorList>
    </citation>
    <scope>NUCLEOTIDE SEQUENCE [LARGE SCALE GENOMIC DNA]</scope>
    <source>
        <strain evidence="9 10">CAU 1059</strain>
    </source>
</reference>
<evidence type="ECO:0000256" key="1">
    <source>
        <dbReference type="ARBA" id="ARBA00004651"/>
    </source>
</evidence>
<accession>A0ABW7I5T8</accession>
<evidence type="ECO:0000256" key="3">
    <source>
        <dbReference type="ARBA" id="ARBA00022475"/>
    </source>
</evidence>
<sequence length="342" mass="36441">MRSRTLARIAIALPTLLVIWAAIFALLEAAPGDPMAELPATIPAEVREAMREALGLGQAAPLRFALWLEQMLLIEPAVAIDALLGTSLAAGEARILSWQTRGPVMALIAQRLPQTLAVMGGAYLIGTLAAIWLGVASARRRRGALDRAGAVVASLGYALPPFFTAAVLIYVFGISLGWTPTVYDTTLDVTDWASFGAQMRQMILPIAVLSLQTTAQITRYMRAAMLDTLERDHIRAARAHGLPERRVIWHRALRNSLVPVVPVIALGAPQIFAGAIITEAIFGVNGVGQLLVTSLRQADLPTVQTIAALAALAIVLANLASDIVLGWIDPRLAAPETAPRNA</sequence>
<organism evidence="9 10">
    <name type="scientific">Roseovarius aquimarinus</name>
    <dbReference type="NCBI Taxonomy" id="1229156"/>
    <lineage>
        <taxon>Bacteria</taxon>
        <taxon>Pseudomonadati</taxon>
        <taxon>Pseudomonadota</taxon>
        <taxon>Alphaproteobacteria</taxon>
        <taxon>Rhodobacterales</taxon>
        <taxon>Roseobacteraceae</taxon>
        <taxon>Roseovarius</taxon>
    </lineage>
</organism>
<gene>
    <name evidence="9" type="ORF">ACGRVM_04610</name>
</gene>
<keyword evidence="5 7" id="KW-1133">Transmembrane helix</keyword>
<protein>
    <submittedName>
        <fullName evidence="9">ABC transporter permease</fullName>
    </submittedName>
</protein>
<dbReference type="Gene3D" id="1.10.3720.10">
    <property type="entry name" value="MetI-like"/>
    <property type="match status" value="1"/>
</dbReference>
<feature type="transmembrane region" description="Helical" evidence="7">
    <location>
        <begin position="302"/>
        <end position="321"/>
    </location>
</feature>
<dbReference type="PROSITE" id="PS50928">
    <property type="entry name" value="ABC_TM1"/>
    <property type="match status" value="1"/>
</dbReference>
<evidence type="ECO:0000256" key="2">
    <source>
        <dbReference type="ARBA" id="ARBA00022448"/>
    </source>
</evidence>
<dbReference type="Proteomes" id="UP001607157">
    <property type="component" value="Unassembled WGS sequence"/>
</dbReference>
<proteinExistence type="inferred from homology"/>